<protein>
    <submittedName>
        <fullName evidence="1">Uncharacterized protein</fullName>
    </submittedName>
</protein>
<evidence type="ECO:0000313" key="1">
    <source>
        <dbReference type="EMBL" id="ALA12486.1"/>
    </source>
</evidence>
<dbReference type="GeneID" id="26613488"/>
<sequence length="49" mass="5704">MIGKKGWKVRRYCYNIEKKTEPFQAQSYPLVTLYIIKTKACNNNLGGHV</sequence>
<organism evidence="1 2">
    <name type="scientific">Paenibacillus phage Harrison</name>
    <dbReference type="NCBI Taxonomy" id="1636257"/>
    <lineage>
        <taxon>Viruses</taxon>
        <taxon>Duplodnaviria</taxon>
        <taxon>Heunggongvirae</taxon>
        <taxon>Uroviricota</taxon>
        <taxon>Caudoviricetes</taxon>
        <taxon>Gochnauervirinae</taxon>
        <taxon>Harrisonvirus</taxon>
        <taxon>Harrisonvirus harrison</taxon>
    </lineage>
</organism>
<dbReference type="RefSeq" id="YP_009193837.1">
    <property type="nucleotide sequence ID" value="NC_028746.1"/>
</dbReference>
<accession>A0A0K2CYP8</accession>
<gene>
    <name evidence="1" type="ORF">HARRISON_24</name>
</gene>
<dbReference type="EMBL" id="KT361651">
    <property type="protein sequence ID" value="ALA12486.1"/>
    <property type="molecule type" value="Genomic_DNA"/>
</dbReference>
<reference evidence="1 2" key="1">
    <citation type="journal article" date="2015" name="Genome Announc.">
        <title>Complete Genome Sequences of Nine Phages Capable of Infecting Paenibacillus larvae, the Causative Agent of American Foulbrood Disease in Honeybees.</title>
        <authorList>
            <person name="Tsourkas P.K."/>
            <person name="Yost D.G."/>
            <person name="Krohn A."/>
            <person name="LeBlanc L."/>
            <person name="Zhang A."/>
            <person name="Stamereilers C."/>
            <person name="Amy P.S."/>
        </authorList>
    </citation>
    <scope>NUCLEOTIDE SEQUENCE [LARGE SCALE GENOMIC DNA]</scope>
</reference>
<dbReference type="Proteomes" id="UP000204186">
    <property type="component" value="Segment"/>
</dbReference>
<evidence type="ECO:0000313" key="2">
    <source>
        <dbReference type="Proteomes" id="UP000204186"/>
    </source>
</evidence>
<keyword evidence="2" id="KW-1185">Reference proteome</keyword>
<dbReference type="KEGG" id="vg:26613488"/>
<name>A0A0K2CYP8_9CAUD</name>
<proteinExistence type="predicted"/>